<evidence type="ECO:0000256" key="1">
    <source>
        <dbReference type="ARBA" id="ARBA00004613"/>
    </source>
</evidence>
<dbReference type="PANTHER" id="PTHR16776">
    <property type="entry name" value="EXTRACELLULAR MATRIX PROTEIN 1"/>
    <property type="match status" value="1"/>
</dbReference>
<keyword evidence="6" id="KW-1185">Reference proteome</keyword>
<comment type="subcellular location">
    <subcellularLocation>
        <location evidence="1">Secreted</location>
    </subcellularLocation>
</comment>
<evidence type="ECO:0000313" key="5">
    <source>
        <dbReference type="EMBL" id="CAG5885962.1"/>
    </source>
</evidence>
<dbReference type="EMBL" id="CAJRST010005557">
    <property type="protein sequence ID" value="CAG5885962.1"/>
    <property type="molecule type" value="Genomic_DNA"/>
</dbReference>
<keyword evidence="3" id="KW-0677">Repeat</keyword>
<name>A0A8S4AXN6_9TELE</name>
<dbReference type="Gene3D" id="1.10.246.10">
    <property type="match status" value="1"/>
</dbReference>
<evidence type="ECO:0000256" key="2">
    <source>
        <dbReference type="ARBA" id="ARBA00022525"/>
    </source>
</evidence>
<keyword evidence="2" id="KW-0964">Secreted</keyword>
<evidence type="ECO:0000313" key="6">
    <source>
        <dbReference type="Proteomes" id="UP000677803"/>
    </source>
</evidence>
<evidence type="ECO:0000256" key="4">
    <source>
        <dbReference type="SAM" id="Phobius"/>
    </source>
</evidence>
<dbReference type="OrthoDB" id="9889855at2759"/>
<keyword evidence="4" id="KW-1133">Transmembrane helix</keyword>
<proteinExistence type="predicted"/>
<organism evidence="5 6">
    <name type="scientific">Menidia menidia</name>
    <name type="common">Atlantic silverside</name>
    <dbReference type="NCBI Taxonomy" id="238744"/>
    <lineage>
        <taxon>Eukaryota</taxon>
        <taxon>Metazoa</taxon>
        <taxon>Chordata</taxon>
        <taxon>Craniata</taxon>
        <taxon>Vertebrata</taxon>
        <taxon>Euteleostomi</taxon>
        <taxon>Actinopterygii</taxon>
        <taxon>Neopterygii</taxon>
        <taxon>Teleostei</taxon>
        <taxon>Neoteleostei</taxon>
        <taxon>Acanthomorphata</taxon>
        <taxon>Ovalentaria</taxon>
        <taxon>Atherinomorphae</taxon>
        <taxon>Atheriniformes</taxon>
        <taxon>Atherinopsidae</taxon>
        <taxon>Menidiinae</taxon>
        <taxon>Menidia</taxon>
    </lineage>
</organism>
<dbReference type="AlphaFoldDB" id="A0A8S4AXN6"/>
<accession>A0A8S4AXN6</accession>
<comment type="caution">
    <text evidence="5">The sequence shown here is derived from an EMBL/GenBank/DDBJ whole genome shotgun (WGS) entry which is preliminary data.</text>
</comment>
<dbReference type="GO" id="GO:0030500">
    <property type="term" value="P:regulation of bone mineralization"/>
    <property type="evidence" value="ECO:0007669"/>
    <property type="project" value="TreeGrafter"/>
</dbReference>
<dbReference type="PANTHER" id="PTHR16776:SF3">
    <property type="entry name" value="EXTRACELLULAR MATRIX PROTEIN 1"/>
    <property type="match status" value="1"/>
</dbReference>
<feature type="transmembrane region" description="Helical" evidence="4">
    <location>
        <begin position="6"/>
        <end position="24"/>
    </location>
</feature>
<dbReference type="InterPro" id="IPR008605">
    <property type="entry name" value="ECM1"/>
</dbReference>
<dbReference type="GO" id="GO:0005615">
    <property type="term" value="C:extracellular space"/>
    <property type="evidence" value="ECO:0007669"/>
    <property type="project" value="InterPro"/>
</dbReference>
<dbReference type="Pfam" id="PF05782">
    <property type="entry name" value="ECM1"/>
    <property type="match status" value="1"/>
</dbReference>
<reference evidence="5" key="1">
    <citation type="submission" date="2021-05" db="EMBL/GenBank/DDBJ databases">
        <authorList>
            <person name="Tigano A."/>
        </authorList>
    </citation>
    <scope>NUCLEOTIDE SEQUENCE</scope>
</reference>
<dbReference type="SUPFAM" id="SSF48552">
    <property type="entry name" value="Serum albumin-like"/>
    <property type="match status" value="1"/>
</dbReference>
<keyword evidence="4" id="KW-0472">Membrane</keyword>
<dbReference type="Proteomes" id="UP000677803">
    <property type="component" value="Unassembled WGS sequence"/>
</dbReference>
<evidence type="ECO:0000256" key="3">
    <source>
        <dbReference type="ARBA" id="ARBA00022737"/>
    </source>
</evidence>
<dbReference type="GO" id="GO:0007165">
    <property type="term" value="P:signal transduction"/>
    <property type="evidence" value="ECO:0007669"/>
    <property type="project" value="InterPro"/>
</dbReference>
<gene>
    <name evidence="5" type="ORF">MMEN_LOCUS5940</name>
</gene>
<dbReference type="InterPro" id="IPR020858">
    <property type="entry name" value="Serum_albumin-like"/>
</dbReference>
<keyword evidence="4" id="KW-0812">Transmembrane</keyword>
<protein>
    <submittedName>
        <fullName evidence="5">(Atlantic silverside) hypothetical protein</fullName>
    </submittedName>
</protein>
<sequence length="177" mass="19949">MTSTQCLRVFWIMALMILLGAQLGESRRKSKKEPNVPFPPAYPTPQNVAAVCTGGNGRPRYPDSFFPASSFSHYRRRGKAINRLESWYSLCCSGVVAQQPDQKLCCAQQAWKQALFQFCEEESSTMTVVYECCGYQENARWTCFNSELPNPDYSPTPGYTAPLMPPERGFTFNPNAC</sequence>